<keyword evidence="2" id="KW-0472">Membrane</keyword>
<organism evidence="3 4">
    <name type="scientific">Candidatus Kaiserbacteria bacterium RIFCSPHIGHO2_02_FULL_54_11b</name>
    <dbReference type="NCBI Taxonomy" id="1798494"/>
    <lineage>
        <taxon>Bacteria</taxon>
        <taxon>Candidatus Kaiseribacteriota</taxon>
    </lineage>
</organism>
<evidence type="ECO:0000256" key="1">
    <source>
        <dbReference type="SAM" id="MobiDB-lite"/>
    </source>
</evidence>
<name>A0A1F6DSH5_9BACT</name>
<dbReference type="STRING" id="1798494.A3C18_00430"/>
<comment type="caution">
    <text evidence="3">The sequence shown here is derived from an EMBL/GenBank/DDBJ whole genome shotgun (WGS) entry which is preliminary data.</text>
</comment>
<dbReference type="AlphaFoldDB" id="A0A1F6DSH5"/>
<evidence type="ECO:0000313" key="3">
    <source>
        <dbReference type="EMBL" id="OGG64328.1"/>
    </source>
</evidence>
<accession>A0A1F6DSH5</accession>
<dbReference type="EMBL" id="MFLH01000029">
    <property type="protein sequence ID" value="OGG64328.1"/>
    <property type="molecule type" value="Genomic_DNA"/>
</dbReference>
<protein>
    <submittedName>
        <fullName evidence="3">Uncharacterized protein</fullName>
    </submittedName>
</protein>
<sequence>MLGRAHNGGEIPMSEKGSKRKKICRAGCFYAGVGFVCYLVVPEIAKDNNGVDILLRLCAYAEMAIGGWLIPQGDP</sequence>
<evidence type="ECO:0000256" key="2">
    <source>
        <dbReference type="SAM" id="Phobius"/>
    </source>
</evidence>
<keyword evidence="2" id="KW-0812">Transmembrane</keyword>
<reference evidence="3 4" key="1">
    <citation type="journal article" date="2016" name="Nat. Commun.">
        <title>Thousands of microbial genomes shed light on interconnected biogeochemical processes in an aquifer system.</title>
        <authorList>
            <person name="Anantharaman K."/>
            <person name="Brown C.T."/>
            <person name="Hug L.A."/>
            <person name="Sharon I."/>
            <person name="Castelle C.J."/>
            <person name="Probst A.J."/>
            <person name="Thomas B.C."/>
            <person name="Singh A."/>
            <person name="Wilkins M.J."/>
            <person name="Karaoz U."/>
            <person name="Brodie E.L."/>
            <person name="Williams K.H."/>
            <person name="Hubbard S.S."/>
            <person name="Banfield J.F."/>
        </authorList>
    </citation>
    <scope>NUCLEOTIDE SEQUENCE [LARGE SCALE GENOMIC DNA]</scope>
</reference>
<feature type="region of interest" description="Disordered" evidence="1">
    <location>
        <begin position="1"/>
        <end position="20"/>
    </location>
</feature>
<keyword evidence="2" id="KW-1133">Transmembrane helix</keyword>
<gene>
    <name evidence="3" type="ORF">A3C18_00430</name>
</gene>
<feature type="transmembrane region" description="Helical" evidence="2">
    <location>
        <begin position="23"/>
        <end position="41"/>
    </location>
</feature>
<proteinExistence type="predicted"/>
<evidence type="ECO:0000313" key="4">
    <source>
        <dbReference type="Proteomes" id="UP000178328"/>
    </source>
</evidence>
<dbReference type="Proteomes" id="UP000178328">
    <property type="component" value="Unassembled WGS sequence"/>
</dbReference>